<dbReference type="EMBL" id="UINC01011422">
    <property type="protein sequence ID" value="SVA50426.1"/>
    <property type="molecule type" value="Genomic_DNA"/>
</dbReference>
<dbReference type="FunFam" id="2.20.28.10:FF:000001">
    <property type="entry name" value="Rubredoxin"/>
    <property type="match status" value="1"/>
</dbReference>
<dbReference type="InterPro" id="IPR018527">
    <property type="entry name" value="Rubredoxin_Fe_BS"/>
</dbReference>
<name>A0A381WD22_9ZZZZ</name>
<dbReference type="PANTHER" id="PTHR47627:SF1">
    <property type="entry name" value="RUBREDOXIN-1-RELATED"/>
    <property type="match status" value="1"/>
</dbReference>
<keyword evidence="4" id="KW-0479">Metal-binding</keyword>
<dbReference type="PROSITE" id="PS00202">
    <property type="entry name" value="RUBREDOXIN"/>
    <property type="match status" value="1"/>
</dbReference>
<sequence length="56" mass="6353">MKYKKLECMMCGWIYDEAVGDPDSGLEPGTLWANVPDDWFCPDCGASKEDFEMVEV</sequence>
<dbReference type="PIRSF" id="PIRSF000071">
    <property type="entry name" value="Rubredoxin"/>
    <property type="match status" value="1"/>
</dbReference>
<dbReference type="SUPFAM" id="SSF57802">
    <property type="entry name" value="Rubredoxin-like"/>
    <property type="match status" value="1"/>
</dbReference>
<organism evidence="8">
    <name type="scientific">marine metagenome</name>
    <dbReference type="NCBI Taxonomy" id="408172"/>
    <lineage>
        <taxon>unclassified sequences</taxon>
        <taxon>metagenomes</taxon>
        <taxon>ecological metagenomes</taxon>
    </lineage>
</organism>
<evidence type="ECO:0000259" key="7">
    <source>
        <dbReference type="PROSITE" id="PS50903"/>
    </source>
</evidence>
<dbReference type="InterPro" id="IPR024934">
    <property type="entry name" value="Rubredoxin-like_dom"/>
</dbReference>
<accession>A0A381WD22</accession>
<comment type="cofactor">
    <cofactor evidence="1">
        <name>Fe(3+)</name>
        <dbReference type="ChEBI" id="CHEBI:29034"/>
    </cofactor>
</comment>
<comment type="similarity">
    <text evidence="2">Belongs to the rubredoxin family.</text>
</comment>
<dbReference type="InterPro" id="IPR024935">
    <property type="entry name" value="Rubredoxin_dom"/>
</dbReference>
<evidence type="ECO:0000256" key="1">
    <source>
        <dbReference type="ARBA" id="ARBA00001965"/>
    </source>
</evidence>
<proteinExistence type="inferred from homology"/>
<reference evidence="8" key="1">
    <citation type="submission" date="2018-05" db="EMBL/GenBank/DDBJ databases">
        <authorList>
            <person name="Lanie J.A."/>
            <person name="Ng W.-L."/>
            <person name="Kazmierczak K.M."/>
            <person name="Andrzejewski T.M."/>
            <person name="Davidsen T.M."/>
            <person name="Wayne K.J."/>
            <person name="Tettelin H."/>
            <person name="Glass J.I."/>
            <person name="Rusch D."/>
            <person name="Podicherti R."/>
            <person name="Tsui H.-C.T."/>
            <person name="Winkler M.E."/>
        </authorList>
    </citation>
    <scope>NUCLEOTIDE SEQUENCE</scope>
</reference>
<feature type="domain" description="Rubredoxin-like" evidence="7">
    <location>
        <begin position="3"/>
        <end position="54"/>
    </location>
</feature>
<dbReference type="GO" id="GO:0005506">
    <property type="term" value="F:iron ion binding"/>
    <property type="evidence" value="ECO:0007669"/>
    <property type="project" value="InterPro"/>
</dbReference>
<dbReference type="PRINTS" id="PR00163">
    <property type="entry name" value="RUBREDOXIN"/>
</dbReference>
<keyword evidence="5" id="KW-0249">Electron transport</keyword>
<dbReference type="GO" id="GO:0043448">
    <property type="term" value="P:alkane catabolic process"/>
    <property type="evidence" value="ECO:0007669"/>
    <property type="project" value="TreeGrafter"/>
</dbReference>
<dbReference type="PROSITE" id="PS50903">
    <property type="entry name" value="RUBREDOXIN_LIKE"/>
    <property type="match status" value="1"/>
</dbReference>
<dbReference type="Gene3D" id="2.20.28.10">
    <property type="match status" value="1"/>
</dbReference>
<evidence type="ECO:0000256" key="4">
    <source>
        <dbReference type="ARBA" id="ARBA00022723"/>
    </source>
</evidence>
<gene>
    <name evidence="8" type="ORF">METZ01_LOCUS103280</name>
</gene>
<dbReference type="InterPro" id="IPR024922">
    <property type="entry name" value="Rubredoxin"/>
</dbReference>
<dbReference type="PANTHER" id="PTHR47627">
    <property type="entry name" value="RUBREDOXIN"/>
    <property type="match status" value="1"/>
</dbReference>
<dbReference type="Pfam" id="PF00301">
    <property type="entry name" value="Rubredoxin"/>
    <property type="match status" value="1"/>
</dbReference>
<evidence type="ECO:0000256" key="6">
    <source>
        <dbReference type="ARBA" id="ARBA00023004"/>
    </source>
</evidence>
<evidence type="ECO:0000256" key="2">
    <source>
        <dbReference type="ARBA" id="ARBA00005337"/>
    </source>
</evidence>
<keyword evidence="6" id="KW-0408">Iron</keyword>
<dbReference type="GO" id="GO:0009055">
    <property type="term" value="F:electron transfer activity"/>
    <property type="evidence" value="ECO:0007669"/>
    <property type="project" value="InterPro"/>
</dbReference>
<dbReference type="AlphaFoldDB" id="A0A381WD22"/>
<keyword evidence="3" id="KW-0813">Transport</keyword>
<dbReference type="InterPro" id="IPR050526">
    <property type="entry name" value="Rubredoxin_ET"/>
</dbReference>
<dbReference type="CDD" id="cd00730">
    <property type="entry name" value="rubredoxin"/>
    <property type="match status" value="1"/>
</dbReference>
<protein>
    <recommendedName>
        <fullName evidence="7">Rubredoxin-like domain-containing protein</fullName>
    </recommendedName>
</protein>
<evidence type="ECO:0000313" key="8">
    <source>
        <dbReference type="EMBL" id="SVA50426.1"/>
    </source>
</evidence>
<evidence type="ECO:0000256" key="5">
    <source>
        <dbReference type="ARBA" id="ARBA00022982"/>
    </source>
</evidence>
<evidence type="ECO:0000256" key="3">
    <source>
        <dbReference type="ARBA" id="ARBA00022448"/>
    </source>
</evidence>